<organism evidence="1 2">
    <name type="scientific">Rhizobium mulingense</name>
    <dbReference type="NCBI Taxonomy" id="3031128"/>
    <lineage>
        <taxon>Bacteria</taxon>
        <taxon>Pseudomonadati</taxon>
        <taxon>Pseudomonadota</taxon>
        <taxon>Alphaproteobacteria</taxon>
        <taxon>Hyphomicrobiales</taxon>
        <taxon>Rhizobiaceae</taxon>
        <taxon>Rhizobium/Agrobacterium group</taxon>
        <taxon>Rhizobium</taxon>
    </lineage>
</organism>
<gene>
    <name evidence="1" type="ORF">U8465_27125</name>
</gene>
<keyword evidence="2" id="KW-1185">Reference proteome</keyword>
<reference evidence="1" key="1">
    <citation type="submission" date="2023-12" db="EMBL/GenBank/DDBJ databases">
        <title>Diversity of Rhizobium in root nodule of phaseolus vulgaris.</title>
        <authorList>
            <person name="Wang H."/>
        </authorList>
    </citation>
    <scope>NUCLEOTIDE SEQUENCE</scope>
    <source>
        <strain evidence="1">MJ31</strain>
    </source>
</reference>
<evidence type="ECO:0000313" key="1">
    <source>
        <dbReference type="EMBL" id="MEA3520722.1"/>
    </source>
</evidence>
<comment type="caution">
    <text evidence="1">The sequence shown here is derived from an EMBL/GenBank/DDBJ whole genome shotgun (WGS) entry which is preliminary data.</text>
</comment>
<accession>A0ACC6N515</accession>
<evidence type="ECO:0000313" key="2">
    <source>
        <dbReference type="Proteomes" id="UP001304050"/>
    </source>
</evidence>
<dbReference type="Proteomes" id="UP001304050">
    <property type="component" value="Unassembled WGS sequence"/>
</dbReference>
<proteinExistence type="predicted"/>
<name>A0ACC6N515_9HYPH</name>
<sequence>MNKAGLQPPAEEAGGNGCKEIQAAADRHGKANNARARRRTASAPDDGRLI</sequence>
<dbReference type="EMBL" id="JAYESG010000017">
    <property type="protein sequence ID" value="MEA3520722.1"/>
    <property type="molecule type" value="Genomic_DNA"/>
</dbReference>
<protein>
    <submittedName>
        <fullName evidence="1">Uncharacterized protein</fullName>
    </submittedName>
</protein>